<dbReference type="EMBL" id="FMSP01000007">
    <property type="protein sequence ID" value="SCV71695.1"/>
    <property type="molecule type" value="Genomic_DNA"/>
</dbReference>
<dbReference type="InterPro" id="IPR029058">
    <property type="entry name" value="AB_hydrolase_fold"/>
</dbReference>
<dbReference type="InterPro" id="IPR002925">
    <property type="entry name" value="Dienelactn_hydro"/>
</dbReference>
<evidence type="ECO:0000313" key="3">
    <source>
        <dbReference type="Proteomes" id="UP000198372"/>
    </source>
</evidence>
<dbReference type="STRING" id="269621.A0A238FER6"/>
<dbReference type="AlphaFoldDB" id="A0A238FER6"/>
<reference evidence="3" key="1">
    <citation type="submission" date="2016-09" db="EMBL/GenBank/DDBJ databases">
        <authorList>
            <person name="Jeantristanb JTB J.-T."/>
            <person name="Ricardo R."/>
        </authorList>
    </citation>
    <scope>NUCLEOTIDE SEQUENCE [LARGE SCALE GENOMIC DNA]</scope>
</reference>
<accession>A0A238FER6</accession>
<sequence>MAQLEPPTGSGQDASTPFKTCDACHQGSVLPGSPQGEMVEQELGGLAYYLAKGEGEDRRTVIVIAMDIFGFSIPNAKLIADQLAKDTGRDVYVPDYYKGDPAPASKLSLPTSPQAQLPLLTRLKNLGATVYTFIRHVGVVWIYRNRAGVLVPRAKEFCEALKKEKGVERIGAIGYCMGGTNVCLLGGMPNHIIDVAIIAHPGPLKVDDFKRLHLPTSLIVAEEDFAFDSIKGEVEPLVEAMEEVTEVRRYPGTVHGFAARADWTNPDNKASFDQALQQTTDFFKANL</sequence>
<name>A0A238FER6_9BASI</name>
<proteinExistence type="predicted"/>
<dbReference type="SUPFAM" id="SSF53474">
    <property type="entry name" value="alpha/beta-Hydrolases"/>
    <property type="match status" value="1"/>
</dbReference>
<dbReference type="GO" id="GO:0016787">
    <property type="term" value="F:hydrolase activity"/>
    <property type="evidence" value="ECO:0007669"/>
    <property type="project" value="InterPro"/>
</dbReference>
<dbReference type="OrthoDB" id="17560at2759"/>
<keyword evidence="3" id="KW-1185">Reference proteome</keyword>
<dbReference type="PANTHER" id="PTHR17630:SF44">
    <property type="entry name" value="PROTEIN AIM2"/>
    <property type="match status" value="1"/>
</dbReference>
<protein>
    <submittedName>
        <fullName evidence="2">BQ2448_3283 protein</fullName>
    </submittedName>
</protein>
<dbReference type="Proteomes" id="UP000198372">
    <property type="component" value="Unassembled WGS sequence"/>
</dbReference>
<dbReference type="Gene3D" id="3.40.50.1820">
    <property type="entry name" value="alpha/beta hydrolase"/>
    <property type="match status" value="1"/>
</dbReference>
<dbReference type="PANTHER" id="PTHR17630">
    <property type="entry name" value="DIENELACTONE HYDROLASE"/>
    <property type="match status" value="1"/>
</dbReference>
<dbReference type="Pfam" id="PF01738">
    <property type="entry name" value="DLH"/>
    <property type="match status" value="1"/>
</dbReference>
<evidence type="ECO:0000313" key="2">
    <source>
        <dbReference type="EMBL" id="SCV71695.1"/>
    </source>
</evidence>
<gene>
    <name evidence="2" type="ORF">BQ2448_3283</name>
</gene>
<evidence type="ECO:0000259" key="1">
    <source>
        <dbReference type="Pfam" id="PF01738"/>
    </source>
</evidence>
<feature type="domain" description="Dienelactone hydrolase" evidence="1">
    <location>
        <begin position="49"/>
        <end position="285"/>
    </location>
</feature>
<organism evidence="2 3">
    <name type="scientific">Microbotryum intermedium</name>
    <dbReference type="NCBI Taxonomy" id="269621"/>
    <lineage>
        <taxon>Eukaryota</taxon>
        <taxon>Fungi</taxon>
        <taxon>Dikarya</taxon>
        <taxon>Basidiomycota</taxon>
        <taxon>Pucciniomycotina</taxon>
        <taxon>Microbotryomycetes</taxon>
        <taxon>Microbotryales</taxon>
        <taxon>Microbotryaceae</taxon>
        <taxon>Microbotryum</taxon>
    </lineage>
</organism>